<reference evidence="2 3" key="1">
    <citation type="submission" date="2013-04" db="EMBL/GenBank/DDBJ databases">
        <title>Hyphomonas hirschiana VP5 Genome Sequencing.</title>
        <authorList>
            <person name="Lai Q."/>
            <person name="Shao Z."/>
        </authorList>
    </citation>
    <scope>NUCLEOTIDE SEQUENCE [LARGE SCALE GENOMIC DNA]</scope>
    <source>
        <strain evidence="2 3">VP5</strain>
    </source>
</reference>
<feature type="transmembrane region" description="Helical" evidence="1">
    <location>
        <begin position="191"/>
        <end position="210"/>
    </location>
</feature>
<dbReference type="EMBL" id="ARYI01000007">
    <property type="protein sequence ID" value="KCZ93651.1"/>
    <property type="molecule type" value="Genomic_DNA"/>
</dbReference>
<keyword evidence="3" id="KW-1185">Reference proteome</keyword>
<feature type="transmembrane region" description="Helical" evidence="1">
    <location>
        <begin position="21"/>
        <end position="40"/>
    </location>
</feature>
<feature type="transmembrane region" description="Helical" evidence="1">
    <location>
        <begin position="167"/>
        <end position="185"/>
    </location>
</feature>
<dbReference type="RefSeq" id="WP_011647955.1">
    <property type="nucleotide sequence ID" value="NZ_ARYI01000007.1"/>
</dbReference>
<feature type="transmembrane region" description="Helical" evidence="1">
    <location>
        <begin position="46"/>
        <end position="68"/>
    </location>
</feature>
<feature type="transmembrane region" description="Helical" evidence="1">
    <location>
        <begin position="128"/>
        <end position="146"/>
    </location>
</feature>
<dbReference type="PATRIC" id="fig|1280951.3.peg.1948"/>
<protein>
    <submittedName>
        <fullName evidence="2">Uncharacterized protein</fullName>
    </submittedName>
</protein>
<dbReference type="Pfam" id="PF20108">
    <property type="entry name" value="DUF6498"/>
    <property type="match status" value="1"/>
</dbReference>
<evidence type="ECO:0000256" key="1">
    <source>
        <dbReference type="SAM" id="Phobius"/>
    </source>
</evidence>
<evidence type="ECO:0000313" key="2">
    <source>
        <dbReference type="EMBL" id="KCZ93651.1"/>
    </source>
</evidence>
<name>A0A059FT29_9PROT</name>
<feature type="transmembrane region" description="Helical" evidence="1">
    <location>
        <begin position="80"/>
        <end position="108"/>
    </location>
</feature>
<sequence length="235" mass="25360">MIPKISPTLIARAYADPLARLNLAVDFLPILAIFLFGWGATPLVALYWLENLVIGAFAAARILGSGLAQLKQGNSEGAGAFFLAPFFCFHYGAFCWGHGVFLATFAMPDMGFPDPRLLIGWALSSGPHIAWFLAAIIAANLAVFLIDFIGRGEINRTKMDEEMGAPYGRIVTLHLAIILGAMFAFGSDEPLMGVLLLILIRVAFGVVLTLRRRRKRDAQLAEDVAGQAAPATQNA</sequence>
<gene>
    <name evidence="2" type="ORF">HHI_09652</name>
</gene>
<keyword evidence="1" id="KW-0472">Membrane</keyword>
<keyword evidence="1" id="KW-0812">Transmembrane</keyword>
<dbReference type="InterPro" id="IPR045466">
    <property type="entry name" value="DUF6498"/>
</dbReference>
<dbReference type="OrthoDB" id="278054at2"/>
<dbReference type="AlphaFoldDB" id="A0A059FT29"/>
<comment type="caution">
    <text evidence="2">The sequence shown here is derived from an EMBL/GenBank/DDBJ whole genome shotgun (WGS) entry which is preliminary data.</text>
</comment>
<evidence type="ECO:0000313" key="3">
    <source>
        <dbReference type="Proteomes" id="UP000025061"/>
    </source>
</evidence>
<organism evidence="2 3">
    <name type="scientific">Hyphomonas hirschiana VP5</name>
    <dbReference type="NCBI Taxonomy" id="1280951"/>
    <lineage>
        <taxon>Bacteria</taxon>
        <taxon>Pseudomonadati</taxon>
        <taxon>Pseudomonadota</taxon>
        <taxon>Alphaproteobacteria</taxon>
        <taxon>Hyphomonadales</taxon>
        <taxon>Hyphomonadaceae</taxon>
        <taxon>Hyphomonas</taxon>
    </lineage>
</organism>
<keyword evidence="1" id="KW-1133">Transmembrane helix</keyword>
<proteinExistence type="predicted"/>
<dbReference type="Proteomes" id="UP000025061">
    <property type="component" value="Unassembled WGS sequence"/>
</dbReference>
<accession>A0A059FT29</accession>